<proteinExistence type="predicted"/>
<keyword evidence="2" id="KW-1185">Reference proteome</keyword>
<dbReference type="PANTHER" id="PTHR21301">
    <property type="entry name" value="REVERSE TRANSCRIPTASE"/>
    <property type="match status" value="1"/>
</dbReference>
<organism evidence="2 3">
    <name type="scientific">Hydra vulgaris</name>
    <name type="common">Hydra</name>
    <name type="synonym">Hydra attenuata</name>
    <dbReference type="NCBI Taxonomy" id="6087"/>
    <lineage>
        <taxon>Eukaryota</taxon>
        <taxon>Metazoa</taxon>
        <taxon>Cnidaria</taxon>
        <taxon>Hydrozoa</taxon>
        <taxon>Hydroidolina</taxon>
        <taxon>Anthoathecata</taxon>
        <taxon>Aplanulata</taxon>
        <taxon>Hydridae</taxon>
        <taxon>Hydra</taxon>
    </lineage>
</organism>
<dbReference type="RefSeq" id="XP_065665632.1">
    <property type="nucleotide sequence ID" value="XM_065809560.1"/>
</dbReference>
<evidence type="ECO:0000259" key="1">
    <source>
        <dbReference type="PROSITE" id="PS50164"/>
    </source>
</evidence>
<dbReference type="PANTHER" id="PTHR21301:SF10">
    <property type="entry name" value="REVERSE TRANSCRIPTASE DOMAIN-CONTAINING PROTEIN"/>
    <property type="match status" value="1"/>
</dbReference>
<dbReference type="InterPro" id="IPR035901">
    <property type="entry name" value="GIY-YIG_endonuc_sf"/>
</dbReference>
<dbReference type="Pfam" id="PF26215">
    <property type="entry name" value="HTH_animal"/>
    <property type="match status" value="1"/>
</dbReference>
<dbReference type="Gene3D" id="3.40.1440.10">
    <property type="entry name" value="GIY-YIG endonuclease"/>
    <property type="match status" value="1"/>
</dbReference>
<evidence type="ECO:0000313" key="2">
    <source>
        <dbReference type="Proteomes" id="UP001652625"/>
    </source>
</evidence>
<dbReference type="GeneID" id="136087054"/>
<dbReference type="InterPro" id="IPR000305">
    <property type="entry name" value="GIY-YIG_endonuc"/>
</dbReference>
<dbReference type="CDD" id="cd10442">
    <property type="entry name" value="GIY-YIG_PLEs"/>
    <property type="match status" value="1"/>
</dbReference>
<dbReference type="SUPFAM" id="SSF82771">
    <property type="entry name" value="GIY-YIG endonuclease"/>
    <property type="match status" value="1"/>
</dbReference>
<dbReference type="Proteomes" id="UP001652625">
    <property type="component" value="Chromosome 11"/>
</dbReference>
<evidence type="ECO:0000313" key="3">
    <source>
        <dbReference type="RefSeq" id="XP_065665632.1"/>
    </source>
</evidence>
<gene>
    <name evidence="3" type="primary">LOC136087054</name>
</gene>
<accession>A0ABM4CUM6</accession>
<feature type="domain" description="GIY-YIG" evidence="1">
    <location>
        <begin position="605"/>
        <end position="699"/>
    </location>
</feature>
<sequence>MKILETKDYEAVKRITEKARENTFMKSRDRLIKNFKLLQDQRVKRTSYSTIYTKEAVLNLYNTEISEQQKNLLNLGPKFVPTIKSLPYLDIISITESSALKLEYNKKDEAAQTLRREVLRELKLNKNNKNDNLTREQRKALTQLKKDNNIDIYLFDKGMGFVTIPHDKAIKKIQEQIGPTKIINEDPTQSYAMKIKVQLSKLNKKGRFTKDEYQQIYPSDPIPPRMYGVVKAHKPEQSYPMRIVVSTIGTPNYGISNYIVKLIQPILNENPTRLKNSQQFVEKAKSWDISSDEVQVLLDVINLYPSISLKEAAEVLIRLLEVSDNFKKATKLNIKEKKTLIELCLYRPYFLWNNEIHELENSGPIGLSFMVVLPKSFLQHLEKRALNTALKNNPLIDLKSFYRYVDDSHARVPNVAHAEQFKTILNQQHPKIQYTIEFENDKKTLNFLDISIINNKSGKYEFKIHRKNAVTNIQVKATSNHDPQILNGIFKGFVHRAFNVCSQKHIENELKFLIQVFVENGYKQSNLIKIIKEIKRKNKKSLVTTKNNENITSTYPTISLPWVPILSPKLRKVFRKAGYKTVFKSNLNLEAILTSRNKSKLQMNSHPGVYLIKCHCNKKYIGETKMQIKTRMQQHRNSTIGNKTERSALATHMRHCSQQINWDSCRTLKVDAKKFDRKIREAIEIQYHQCAPQQNGINLDEGQYVSTKF</sequence>
<reference evidence="3" key="1">
    <citation type="submission" date="2025-08" db="UniProtKB">
        <authorList>
            <consortium name="RefSeq"/>
        </authorList>
    </citation>
    <scope>IDENTIFICATION</scope>
</reference>
<dbReference type="InterPro" id="IPR058912">
    <property type="entry name" value="HTH_animal"/>
</dbReference>
<name>A0ABM4CUM6_HYDVU</name>
<protein>
    <submittedName>
        <fullName evidence="3">Uncharacterized protein LOC136087054</fullName>
    </submittedName>
</protein>
<dbReference type="PROSITE" id="PS50164">
    <property type="entry name" value="GIY_YIG"/>
    <property type="match status" value="1"/>
</dbReference>